<organism evidence="2">
    <name type="scientific">marine sediment metagenome</name>
    <dbReference type="NCBI Taxonomy" id="412755"/>
    <lineage>
        <taxon>unclassified sequences</taxon>
        <taxon>metagenomes</taxon>
        <taxon>ecological metagenomes</taxon>
    </lineage>
</organism>
<name>X1HMR6_9ZZZZ</name>
<dbReference type="EMBL" id="BARU01008991">
    <property type="protein sequence ID" value="GAH46578.1"/>
    <property type="molecule type" value="Genomic_DNA"/>
</dbReference>
<evidence type="ECO:0000313" key="2">
    <source>
        <dbReference type="EMBL" id="GAH46578.1"/>
    </source>
</evidence>
<feature type="compositionally biased region" description="Basic and acidic residues" evidence="1">
    <location>
        <begin position="333"/>
        <end position="342"/>
    </location>
</feature>
<dbReference type="AlphaFoldDB" id="X1HMR6"/>
<feature type="non-terminal residue" evidence="2">
    <location>
        <position position="1"/>
    </location>
</feature>
<feature type="non-terminal residue" evidence="2">
    <location>
        <position position="349"/>
    </location>
</feature>
<evidence type="ECO:0000256" key="1">
    <source>
        <dbReference type="SAM" id="MobiDB-lite"/>
    </source>
</evidence>
<gene>
    <name evidence="2" type="ORF">S03H2_17429</name>
</gene>
<accession>X1HMR6</accession>
<reference evidence="2" key="1">
    <citation type="journal article" date="2014" name="Front. Microbiol.">
        <title>High frequency of phylogenetically diverse reductive dehalogenase-homologous genes in deep subseafloor sedimentary metagenomes.</title>
        <authorList>
            <person name="Kawai M."/>
            <person name="Futagami T."/>
            <person name="Toyoda A."/>
            <person name="Takaki Y."/>
            <person name="Nishi S."/>
            <person name="Hori S."/>
            <person name="Arai W."/>
            <person name="Tsubouchi T."/>
            <person name="Morono Y."/>
            <person name="Uchiyama I."/>
            <person name="Ito T."/>
            <person name="Fujiyama A."/>
            <person name="Inagaki F."/>
            <person name="Takami H."/>
        </authorList>
    </citation>
    <scope>NUCLEOTIDE SEQUENCE</scope>
    <source>
        <strain evidence="2">Expedition CK06-06</strain>
    </source>
</reference>
<feature type="region of interest" description="Disordered" evidence="1">
    <location>
        <begin position="326"/>
        <end position="349"/>
    </location>
</feature>
<sequence>EAAAIRAVNENIFLPALRGSNVEPAKAKDYGAEAEDVKTIAAILGNIRRIWQEEVKAEIDAGVQLEKKGQRAAEQEADAGRLSSILSYLDSLSPETMAIELHRSFIDKPKLKKLNNKLETLEGLLQGKIKPEGLEALYGEGAPQVWKLINKLKDFHAEAESILPESKPVTHIPGEIRQALAGLSSFENPQLLIPRVSKDERFKGGNRENRDAALKQLLKEGQIFSYDGKTYIGHGKIEAFVFEMNGLKGLSGRERRLFSGKLTEFLLSFKTDQDRCNFLGIKESDSSRKVNEYKRLMRIISGSSLKEKAGAPGAVKAPAAVKDLGKKGVKAGGSEKKIDAVRRPKKKKA</sequence>
<proteinExistence type="predicted"/>
<protein>
    <submittedName>
        <fullName evidence="2">Uncharacterized protein</fullName>
    </submittedName>
</protein>
<comment type="caution">
    <text evidence="2">The sequence shown here is derived from an EMBL/GenBank/DDBJ whole genome shotgun (WGS) entry which is preliminary data.</text>
</comment>